<dbReference type="EMBL" id="CM047745">
    <property type="protein sequence ID" value="KAJ0024022.1"/>
    <property type="molecule type" value="Genomic_DNA"/>
</dbReference>
<comment type="caution">
    <text evidence="1">The sequence shown here is derived from an EMBL/GenBank/DDBJ whole genome shotgun (WGS) entry which is preliminary data.</text>
</comment>
<evidence type="ECO:0000313" key="1">
    <source>
        <dbReference type="EMBL" id="KAJ0024022.1"/>
    </source>
</evidence>
<reference evidence="2" key="1">
    <citation type="journal article" date="2023" name="G3 (Bethesda)">
        <title>Genome assembly and association tests identify interacting loci associated with vigor, precocity, and sex in interspecific pistachio rootstocks.</title>
        <authorList>
            <person name="Palmer W."/>
            <person name="Jacygrad E."/>
            <person name="Sagayaradj S."/>
            <person name="Cavanaugh K."/>
            <person name="Han R."/>
            <person name="Bertier L."/>
            <person name="Beede B."/>
            <person name="Kafkas S."/>
            <person name="Golino D."/>
            <person name="Preece J."/>
            <person name="Michelmore R."/>
        </authorList>
    </citation>
    <scope>NUCLEOTIDE SEQUENCE [LARGE SCALE GENOMIC DNA]</scope>
</reference>
<organism evidence="1 2">
    <name type="scientific">Pistacia integerrima</name>
    <dbReference type="NCBI Taxonomy" id="434235"/>
    <lineage>
        <taxon>Eukaryota</taxon>
        <taxon>Viridiplantae</taxon>
        <taxon>Streptophyta</taxon>
        <taxon>Embryophyta</taxon>
        <taxon>Tracheophyta</taxon>
        <taxon>Spermatophyta</taxon>
        <taxon>Magnoliopsida</taxon>
        <taxon>eudicotyledons</taxon>
        <taxon>Gunneridae</taxon>
        <taxon>Pentapetalae</taxon>
        <taxon>rosids</taxon>
        <taxon>malvids</taxon>
        <taxon>Sapindales</taxon>
        <taxon>Anacardiaceae</taxon>
        <taxon>Pistacia</taxon>
    </lineage>
</organism>
<keyword evidence="2" id="KW-1185">Reference proteome</keyword>
<protein>
    <submittedName>
        <fullName evidence="1">Uncharacterized protein</fullName>
    </submittedName>
</protein>
<proteinExistence type="predicted"/>
<gene>
    <name evidence="1" type="ORF">Pint_08876</name>
</gene>
<name>A0ACC0XRB7_9ROSI</name>
<dbReference type="Proteomes" id="UP001163603">
    <property type="component" value="Chromosome 10"/>
</dbReference>
<sequence length="123" mass="14055">MAGKYGPTFNVRLGSRCASVPFWREMQKIATFELLSDRRLEMLKHVRLSEVDMSIRQLYSLWVKNNSFPVLVDLKKWLEDMTLNVVVRMVAGKHYLGAPVDMTGTPGLTTSGHHHLSIKHSMN</sequence>
<evidence type="ECO:0000313" key="2">
    <source>
        <dbReference type="Proteomes" id="UP001163603"/>
    </source>
</evidence>
<accession>A0ACC0XRB7</accession>